<reference evidence="1 2" key="1">
    <citation type="submission" date="2018-04" db="EMBL/GenBank/DDBJ databases">
        <title>Brenneria corticis sp.nov.</title>
        <authorList>
            <person name="Li Y."/>
        </authorList>
    </citation>
    <scope>NUCLEOTIDE SEQUENCE [LARGE SCALE GENOMIC DNA]</scope>
    <source>
        <strain evidence="1 2">LMG 2694</strain>
    </source>
</reference>
<name>A0A2U1UVP0_9GAMM</name>
<accession>A0A2U1UVP0</accession>
<comment type="caution">
    <text evidence="1">The sequence shown here is derived from an EMBL/GenBank/DDBJ whole genome shotgun (WGS) entry which is preliminary data.</text>
</comment>
<evidence type="ECO:0000313" key="2">
    <source>
        <dbReference type="Proteomes" id="UP000295985"/>
    </source>
</evidence>
<organism evidence="1 2">
    <name type="scientific">Brenneria nigrifluens DSM 30175 = ATCC 13028</name>
    <dbReference type="NCBI Taxonomy" id="1121120"/>
    <lineage>
        <taxon>Bacteria</taxon>
        <taxon>Pseudomonadati</taxon>
        <taxon>Pseudomonadota</taxon>
        <taxon>Gammaproteobacteria</taxon>
        <taxon>Enterobacterales</taxon>
        <taxon>Pectobacteriaceae</taxon>
        <taxon>Brenneria</taxon>
    </lineage>
</organism>
<protein>
    <submittedName>
        <fullName evidence="1">Uncharacterized protein</fullName>
    </submittedName>
</protein>
<gene>
    <name evidence="1" type="ORF">DDT54_03150</name>
</gene>
<dbReference type="AlphaFoldDB" id="A0A2U1UVP0"/>
<dbReference type="Proteomes" id="UP000295985">
    <property type="component" value="Unassembled WGS sequence"/>
</dbReference>
<proteinExistence type="predicted"/>
<evidence type="ECO:0000313" key="1">
    <source>
        <dbReference type="EMBL" id="PWC25682.1"/>
    </source>
</evidence>
<sequence length="62" mass="7276">MDHYRCRCAIIIGCQKHATITLLGWKIFKNEVTFQPLCISCGNSKIKKKHNNMQKQSLIFYM</sequence>
<dbReference type="EMBL" id="QDKK01000002">
    <property type="protein sequence ID" value="PWC25682.1"/>
    <property type="molecule type" value="Genomic_DNA"/>
</dbReference>